<evidence type="ECO:0000256" key="2">
    <source>
        <dbReference type="SAM" id="SignalP"/>
    </source>
</evidence>
<evidence type="ECO:0000313" key="4">
    <source>
        <dbReference type="Proteomes" id="UP000322822"/>
    </source>
</evidence>
<dbReference type="PIRSF" id="PIRSF017082">
    <property type="entry name" value="YflP"/>
    <property type="match status" value="1"/>
</dbReference>
<evidence type="ECO:0000313" key="3">
    <source>
        <dbReference type="EMBL" id="QET06072.1"/>
    </source>
</evidence>
<gene>
    <name evidence="3" type="ORF">FOB72_29570</name>
</gene>
<dbReference type="SUPFAM" id="SSF53850">
    <property type="entry name" value="Periplasmic binding protein-like II"/>
    <property type="match status" value="1"/>
</dbReference>
<dbReference type="PANTHER" id="PTHR42928:SF5">
    <property type="entry name" value="BLR1237 PROTEIN"/>
    <property type="match status" value="1"/>
</dbReference>
<feature type="signal peptide" evidence="2">
    <location>
        <begin position="1"/>
        <end position="24"/>
    </location>
</feature>
<comment type="similarity">
    <text evidence="1">Belongs to the UPF0065 (bug) family.</text>
</comment>
<dbReference type="EMBL" id="CP044067">
    <property type="protein sequence ID" value="QET06072.1"/>
    <property type="molecule type" value="Genomic_DNA"/>
</dbReference>
<dbReference type="InterPro" id="IPR005064">
    <property type="entry name" value="BUG"/>
</dbReference>
<sequence length="322" mass="33182">MSSRRTLLGLAVAAAALLSPLAHAQYPDKPIRFIVPFPPGGAVDVLGRLTAKIVGDATRQSVVVENIAGAGGAIGTKMAAQSPNDGYTLLMGSTSSLSINPIYQKVGYDPIKDFTPITLVASVPHVLVVDPALPPKTLAEFIAYAKANPKKLNFASSGPGTPHHVAGAMFNQMAGVDLVHIPYKGTGPALTDVMGGQVSMMSVEILAAAPQVQTGKVRALGIAADQRSPLLPNVPTVSEAGLKGFEVTSWYGVVAPAGIPPAVAAKLSAAVAEGLKSPEAIEKLKALGAQPVGGSPEQFQSFLQRENQKWGKVMAAADISNN</sequence>
<dbReference type="CDD" id="cd07012">
    <property type="entry name" value="PBP2_Bug_TTT"/>
    <property type="match status" value="1"/>
</dbReference>
<evidence type="ECO:0000256" key="1">
    <source>
        <dbReference type="ARBA" id="ARBA00006987"/>
    </source>
</evidence>
<keyword evidence="2" id="KW-0732">Signal</keyword>
<dbReference type="InterPro" id="IPR006311">
    <property type="entry name" value="TAT_signal"/>
</dbReference>
<accession>A0A5P2HDH7</accession>
<dbReference type="Pfam" id="PF03401">
    <property type="entry name" value="TctC"/>
    <property type="match status" value="1"/>
</dbReference>
<name>A0A5P2HDH7_9BURK</name>
<reference evidence="3 4" key="1">
    <citation type="submission" date="2019-09" db="EMBL/GenBank/DDBJ databases">
        <title>FDA dAtabase for Regulatory Grade micrObial Sequences (FDA-ARGOS): Supporting development and validation of Infectious Disease Dx tests.</title>
        <authorList>
            <person name="Sciortino C."/>
            <person name="Tallon L."/>
            <person name="Sadzewicz L."/>
            <person name="Vavikolanu K."/>
            <person name="Mehta A."/>
            <person name="Aluvathingal J."/>
            <person name="Nadendla S."/>
            <person name="Nandy P."/>
            <person name="Geyer C."/>
            <person name="Yan Y."/>
            <person name="Sichtig H."/>
        </authorList>
    </citation>
    <scope>NUCLEOTIDE SEQUENCE [LARGE SCALE GENOMIC DNA]</scope>
    <source>
        <strain evidence="3 4">FDAARGOS_664</strain>
    </source>
</reference>
<dbReference type="Proteomes" id="UP000322822">
    <property type="component" value="Chromosome 2"/>
</dbReference>
<dbReference type="Gene3D" id="3.40.190.150">
    <property type="entry name" value="Bordetella uptake gene, domain 1"/>
    <property type="match status" value="1"/>
</dbReference>
<dbReference type="Gene3D" id="3.40.190.10">
    <property type="entry name" value="Periplasmic binding protein-like II"/>
    <property type="match status" value="1"/>
</dbReference>
<dbReference type="PANTHER" id="PTHR42928">
    <property type="entry name" value="TRICARBOXYLATE-BINDING PROTEIN"/>
    <property type="match status" value="1"/>
</dbReference>
<dbReference type="PROSITE" id="PS51318">
    <property type="entry name" value="TAT"/>
    <property type="match status" value="1"/>
</dbReference>
<dbReference type="AlphaFoldDB" id="A0A5P2HDH7"/>
<proteinExistence type="inferred from homology"/>
<dbReference type="OrthoDB" id="8630092at2"/>
<feature type="chain" id="PRO_5024795363" evidence="2">
    <location>
        <begin position="25"/>
        <end position="322"/>
    </location>
</feature>
<organism evidence="3 4">
    <name type="scientific">Cupriavidus pauculus</name>
    <dbReference type="NCBI Taxonomy" id="82633"/>
    <lineage>
        <taxon>Bacteria</taxon>
        <taxon>Pseudomonadati</taxon>
        <taxon>Pseudomonadota</taxon>
        <taxon>Betaproteobacteria</taxon>
        <taxon>Burkholderiales</taxon>
        <taxon>Burkholderiaceae</taxon>
        <taxon>Cupriavidus</taxon>
    </lineage>
</organism>
<dbReference type="RefSeq" id="WP_150376793.1">
    <property type="nucleotide sequence ID" value="NZ_CP044067.1"/>
</dbReference>
<dbReference type="InterPro" id="IPR042100">
    <property type="entry name" value="Bug_dom1"/>
</dbReference>
<protein>
    <submittedName>
        <fullName evidence="3">Tripartite tricarboxylate transporter substrate binding protein</fullName>
    </submittedName>
</protein>